<dbReference type="InterPro" id="IPR011989">
    <property type="entry name" value="ARM-like"/>
</dbReference>
<protein>
    <recommendedName>
        <fullName evidence="8">Armadillo repeat-containing protein 8</fullName>
    </recommendedName>
</protein>
<evidence type="ECO:0000256" key="2">
    <source>
        <dbReference type="ARBA" id="ARBA00004496"/>
    </source>
</evidence>
<gene>
    <name evidence="6" type="ORF">AMAG_18815</name>
</gene>
<dbReference type="OrthoDB" id="5559898at2759"/>
<evidence type="ECO:0008006" key="8">
    <source>
        <dbReference type="Google" id="ProtNLM"/>
    </source>
</evidence>
<dbReference type="Gene3D" id="1.25.10.10">
    <property type="entry name" value="Leucine-rich Repeat Variant"/>
    <property type="match status" value="1"/>
</dbReference>
<accession>A0A0L0SHZ5</accession>
<dbReference type="InterPro" id="IPR016024">
    <property type="entry name" value="ARM-type_fold"/>
</dbReference>
<evidence type="ECO:0000256" key="3">
    <source>
        <dbReference type="ARBA" id="ARBA00022490"/>
    </source>
</evidence>
<evidence type="ECO:0000313" key="7">
    <source>
        <dbReference type="Proteomes" id="UP000054350"/>
    </source>
</evidence>
<dbReference type="GO" id="GO:0034657">
    <property type="term" value="C:GID complex"/>
    <property type="evidence" value="ECO:0007669"/>
    <property type="project" value="TreeGrafter"/>
</dbReference>
<organism evidence="6 7">
    <name type="scientific">Allomyces macrogynus (strain ATCC 38327)</name>
    <name type="common">Allomyces javanicus var. macrogynus</name>
    <dbReference type="NCBI Taxonomy" id="578462"/>
    <lineage>
        <taxon>Eukaryota</taxon>
        <taxon>Fungi</taxon>
        <taxon>Fungi incertae sedis</taxon>
        <taxon>Blastocladiomycota</taxon>
        <taxon>Blastocladiomycetes</taxon>
        <taxon>Blastocladiales</taxon>
        <taxon>Blastocladiaceae</taxon>
        <taxon>Allomyces</taxon>
    </lineage>
</organism>
<dbReference type="GO" id="GO:0043161">
    <property type="term" value="P:proteasome-mediated ubiquitin-dependent protein catabolic process"/>
    <property type="evidence" value="ECO:0007669"/>
    <property type="project" value="TreeGrafter"/>
</dbReference>
<keyword evidence="7" id="KW-1185">Reference proteome</keyword>
<keyword evidence="3" id="KW-0963">Cytoplasm</keyword>
<reference evidence="6 7" key="1">
    <citation type="submission" date="2009-11" db="EMBL/GenBank/DDBJ databases">
        <title>Annotation of Allomyces macrogynus ATCC 38327.</title>
        <authorList>
            <consortium name="The Broad Institute Genome Sequencing Platform"/>
            <person name="Russ C."/>
            <person name="Cuomo C."/>
            <person name="Burger G."/>
            <person name="Gray M.W."/>
            <person name="Holland P.W.H."/>
            <person name="King N."/>
            <person name="Lang F.B.F."/>
            <person name="Roger A.J."/>
            <person name="Ruiz-Trillo I."/>
            <person name="Young S.K."/>
            <person name="Zeng Q."/>
            <person name="Gargeya S."/>
            <person name="Fitzgerald M."/>
            <person name="Haas B."/>
            <person name="Abouelleil A."/>
            <person name="Alvarado L."/>
            <person name="Arachchi H.M."/>
            <person name="Berlin A."/>
            <person name="Chapman S.B."/>
            <person name="Gearin G."/>
            <person name="Goldberg J."/>
            <person name="Griggs A."/>
            <person name="Gujja S."/>
            <person name="Hansen M."/>
            <person name="Heiman D."/>
            <person name="Howarth C."/>
            <person name="Larimer J."/>
            <person name="Lui A."/>
            <person name="MacDonald P.J.P."/>
            <person name="McCowen C."/>
            <person name="Montmayeur A."/>
            <person name="Murphy C."/>
            <person name="Neiman D."/>
            <person name="Pearson M."/>
            <person name="Priest M."/>
            <person name="Roberts A."/>
            <person name="Saif S."/>
            <person name="Shea T."/>
            <person name="Sisk P."/>
            <person name="Stolte C."/>
            <person name="Sykes S."/>
            <person name="Wortman J."/>
            <person name="Nusbaum C."/>
            <person name="Birren B."/>
        </authorList>
    </citation>
    <scope>NUCLEOTIDE SEQUENCE [LARGE SCALE GENOMIC DNA]</scope>
    <source>
        <strain evidence="6 7">ATCC 38327</strain>
    </source>
</reference>
<dbReference type="AlphaFoldDB" id="A0A0L0SHZ5"/>
<evidence type="ECO:0000256" key="5">
    <source>
        <dbReference type="ARBA" id="ARBA00023242"/>
    </source>
</evidence>
<comment type="subcellular location">
    <subcellularLocation>
        <location evidence="2">Cytoplasm</location>
    </subcellularLocation>
    <subcellularLocation>
        <location evidence="1">Nucleus</location>
    </subcellularLocation>
</comment>
<dbReference type="STRING" id="578462.A0A0L0SHZ5"/>
<dbReference type="Proteomes" id="UP000054350">
    <property type="component" value="Unassembled WGS sequence"/>
</dbReference>
<name>A0A0L0SHZ5_ALLM3</name>
<evidence type="ECO:0000256" key="4">
    <source>
        <dbReference type="ARBA" id="ARBA00022737"/>
    </source>
</evidence>
<dbReference type="PANTHER" id="PTHR15651">
    <property type="entry name" value="ARMADILLO REPEAT-CONTAINING PROTEIN 8"/>
    <property type="match status" value="1"/>
</dbReference>
<proteinExistence type="predicted"/>
<sequence>MAALGYSRLHALMRTPNATVREQALNLVRNLVHGGDADVDDVVTGLGADRVVAAVVAALEDAAPGVAVQALYVVVNLAAGNDAHKDLVMRWGPSGR</sequence>
<keyword evidence="4" id="KW-0677">Repeat</keyword>
<dbReference type="EMBL" id="GG745339">
    <property type="protein sequence ID" value="KNE62131.1"/>
    <property type="molecule type" value="Genomic_DNA"/>
</dbReference>
<dbReference type="GO" id="GO:0005737">
    <property type="term" value="C:cytoplasm"/>
    <property type="evidence" value="ECO:0007669"/>
    <property type="project" value="UniProtKB-SubCell"/>
</dbReference>
<dbReference type="SUPFAM" id="SSF48371">
    <property type="entry name" value="ARM repeat"/>
    <property type="match status" value="1"/>
</dbReference>
<dbReference type="PANTHER" id="PTHR15651:SF7">
    <property type="entry name" value="ARMADILLO REPEAT-CONTAINING PROTEIN 8"/>
    <property type="match status" value="1"/>
</dbReference>
<evidence type="ECO:0000256" key="1">
    <source>
        <dbReference type="ARBA" id="ARBA00004123"/>
    </source>
</evidence>
<dbReference type="VEuPathDB" id="FungiDB:AMAG_18815"/>
<dbReference type="InterPro" id="IPR038739">
    <property type="entry name" value="ARMC8/Vid28"/>
</dbReference>
<reference evidence="7" key="2">
    <citation type="submission" date="2009-11" db="EMBL/GenBank/DDBJ databases">
        <title>The Genome Sequence of Allomyces macrogynus strain ATCC 38327.</title>
        <authorList>
            <consortium name="The Broad Institute Genome Sequencing Platform"/>
            <person name="Russ C."/>
            <person name="Cuomo C."/>
            <person name="Shea T."/>
            <person name="Young S.K."/>
            <person name="Zeng Q."/>
            <person name="Koehrsen M."/>
            <person name="Haas B."/>
            <person name="Borodovsky M."/>
            <person name="Guigo R."/>
            <person name="Alvarado L."/>
            <person name="Berlin A."/>
            <person name="Borenstein D."/>
            <person name="Chen Z."/>
            <person name="Engels R."/>
            <person name="Freedman E."/>
            <person name="Gellesch M."/>
            <person name="Goldberg J."/>
            <person name="Griggs A."/>
            <person name="Gujja S."/>
            <person name="Heiman D."/>
            <person name="Hepburn T."/>
            <person name="Howarth C."/>
            <person name="Jen D."/>
            <person name="Larson L."/>
            <person name="Lewis B."/>
            <person name="Mehta T."/>
            <person name="Park D."/>
            <person name="Pearson M."/>
            <person name="Roberts A."/>
            <person name="Saif S."/>
            <person name="Shenoy N."/>
            <person name="Sisk P."/>
            <person name="Stolte C."/>
            <person name="Sykes S."/>
            <person name="Walk T."/>
            <person name="White J."/>
            <person name="Yandava C."/>
            <person name="Burger G."/>
            <person name="Gray M.W."/>
            <person name="Holland P.W.H."/>
            <person name="King N."/>
            <person name="Lang F.B.F."/>
            <person name="Roger A.J."/>
            <person name="Ruiz-Trillo I."/>
            <person name="Lander E."/>
            <person name="Nusbaum C."/>
        </authorList>
    </citation>
    <scope>NUCLEOTIDE SEQUENCE [LARGE SCALE GENOMIC DNA]</scope>
    <source>
        <strain evidence="7">ATCC 38327</strain>
    </source>
</reference>
<keyword evidence="5" id="KW-0539">Nucleus</keyword>
<evidence type="ECO:0000313" key="6">
    <source>
        <dbReference type="EMBL" id="KNE62131.1"/>
    </source>
</evidence>
<dbReference type="GO" id="GO:0005634">
    <property type="term" value="C:nucleus"/>
    <property type="evidence" value="ECO:0007669"/>
    <property type="project" value="UniProtKB-SubCell"/>
</dbReference>